<dbReference type="PANTHER" id="PTHR46865">
    <property type="entry name" value="OXIDOREDUCTASE-RELATED"/>
    <property type="match status" value="1"/>
</dbReference>
<organism evidence="2 3">
    <name type="scientific">Solirubrobacter phytolaccae</name>
    <dbReference type="NCBI Taxonomy" id="1404360"/>
    <lineage>
        <taxon>Bacteria</taxon>
        <taxon>Bacillati</taxon>
        <taxon>Actinomycetota</taxon>
        <taxon>Thermoleophilia</taxon>
        <taxon>Solirubrobacterales</taxon>
        <taxon>Solirubrobacteraceae</taxon>
        <taxon>Solirubrobacter</taxon>
    </lineage>
</organism>
<dbReference type="Pfam" id="PF01494">
    <property type="entry name" value="FAD_binding_3"/>
    <property type="match status" value="1"/>
</dbReference>
<dbReference type="InterPro" id="IPR002938">
    <property type="entry name" value="FAD-bd"/>
</dbReference>
<dbReference type="Gene3D" id="3.30.9.10">
    <property type="entry name" value="D-Amino Acid Oxidase, subunit A, domain 2"/>
    <property type="match status" value="1"/>
</dbReference>
<dbReference type="AlphaFoldDB" id="A0A9X3N4V8"/>
<evidence type="ECO:0000313" key="2">
    <source>
        <dbReference type="EMBL" id="MDA0179783.1"/>
    </source>
</evidence>
<keyword evidence="2" id="KW-0503">Monooxygenase</keyword>
<comment type="caution">
    <text evidence="2">The sequence shown here is derived from an EMBL/GenBank/DDBJ whole genome shotgun (WGS) entry which is preliminary data.</text>
</comment>
<protein>
    <submittedName>
        <fullName evidence="2">FAD-dependent monooxygenase</fullName>
    </submittedName>
</protein>
<dbReference type="InterPro" id="IPR051704">
    <property type="entry name" value="FAD_aromatic-hydroxylase"/>
</dbReference>
<name>A0A9X3N4V8_9ACTN</name>
<accession>A0A9X3N4V8</accession>
<dbReference type="InterPro" id="IPR036188">
    <property type="entry name" value="FAD/NAD-bd_sf"/>
</dbReference>
<reference evidence="2" key="1">
    <citation type="submission" date="2022-10" db="EMBL/GenBank/DDBJ databases">
        <title>The WGS of Solirubrobacter phytolaccae KCTC 29190.</title>
        <authorList>
            <person name="Jiang Z."/>
        </authorList>
    </citation>
    <scope>NUCLEOTIDE SEQUENCE</scope>
    <source>
        <strain evidence="2">KCTC 29190</strain>
    </source>
</reference>
<dbReference type="EMBL" id="JAPDDP010000007">
    <property type="protein sequence ID" value="MDA0179783.1"/>
    <property type="molecule type" value="Genomic_DNA"/>
</dbReference>
<keyword evidence="2" id="KW-0560">Oxidoreductase</keyword>
<dbReference type="PANTHER" id="PTHR46865:SF2">
    <property type="entry name" value="MONOOXYGENASE"/>
    <property type="match status" value="1"/>
</dbReference>
<dbReference type="GO" id="GO:0004497">
    <property type="term" value="F:monooxygenase activity"/>
    <property type="evidence" value="ECO:0007669"/>
    <property type="project" value="UniProtKB-KW"/>
</dbReference>
<keyword evidence="3" id="KW-1185">Reference proteome</keyword>
<dbReference type="PRINTS" id="PR00420">
    <property type="entry name" value="RNGMNOXGNASE"/>
</dbReference>
<evidence type="ECO:0000259" key="1">
    <source>
        <dbReference type="Pfam" id="PF01494"/>
    </source>
</evidence>
<dbReference type="Proteomes" id="UP001147653">
    <property type="component" value="Unassembled WGS sequence"/>
</dbReference>
<sequence>MPSILISGASVAGPALAYWMATSGWDVTVVERADALREEGQNIDVRGAGRDVLRWMGLEDEVRAANTGERGTEFVDSGGEVVAALGVQDGEQDGPTAELEVLRGELARVLYELTPDIVEWRFGDTIEALKRRPDGVDVRFAGGDERTFDVVAIAEGQRSATRDLVFSDVTLEPLGVYIAYATIPRAEHDRRTWRWYHAPGGRQVSLRPDNLGTTRAMLGFLSDERGHDERSREEQIALLRDVFGDAGWETPRILAALEGADFYFEDLAMVHAPSWSQGRVVLLGDAAHCVTPLGGGGTSLALIDAYVLARELSEHAEPARAFAAYEAFMRPAVEAAQQLPPGVPRVAFPESRLGVRLLRAGEKLAHLAQRLIGSPTPAIDELELPPPR</sequence>
<evidence type="ECO:0000313" key="3">
    <source>
        <dbReference type="Proteomes" id="UP001147653"/>
    </source>
</evidence>
<dbReference type="SUPFAM" id="SSF51905">
    <property type="entry name" value="FAD/NAD(P)-binding domain"/>
    <property type="match status" value="1"/>
</dbReference>
<dbReference type="RefSeq" id="WP_270024090.1">
    <property type="nucleotide sequence ID" value="NZ_JAPDDP010000007.1"/>
</dbReference>
<feature type="domain" description="FAD-binding" evidence="1">
    <location>
        <begin position="4"/>
        <end position="335"/>
    </location>
</feature>
<dbReference type="GO" id="GO:0071949">
    <property type="term" value="F:FAD binding"/>
    <property type="evidence" value="ECO:0007669"/>
    <property type="project" value="InterPro"/>
</dbReference>
<gene>
    <name evidence="2" type="ORF">OJ997_05720</name>
</gene>
<dbReference type="Gene3D" id="3.50.50.60">
    <property type="entry name" value="FAD/NAD(P)-binding domain"/>
    <property type="match status" value="1"/>
</dbReference>
<proteinExistence type="predicted"/>